<dbReference type="InterPro" id="IPR057727">
    <property type="entry name" value="WCX_dom"/>
</dbReference>
<dbReference type="PANTHER" id="PTHR34580:SF1">
    <property type="entry name" value="PROTEIN PAFC"/>
    <property type="match status" value="1"/>
</dbReference>
<reference evidence="4 5" key="1">
    <citation type="submission" date="2018-04" db="EMBL/GenBank/DDBJ databases">
        <title>Genomic Encyclopedia of Type Strains, Phase IV (KMG-IV): sequencing the most valuable type-strain genomes for metagenomic binning, comparative biology and taxonomic classification.</title>
        <authorList>
            <person name="Goeker M."/>
        </authorList>
    </citation>
    <scope>NUCLEOTIDE SEQUENCE [LARGE SCALE GENOMIC DNA]</scope>
    <source>
        <strain evidence="4 5">DSM 45771</strain>
    </source>
</reference>
<evidence type="ECO:0000313" key="5">
    <source>
        <dbReference type="Proteomes" id="UP000245639"/>
    </source>
</evidence>
<comment type="caution">
    <text evidence="4">The sequence shown here is derived from an EMBL/GenBank/DDBJ whole genome shotgun (WGS) entry which is preliminary data.</text>
</comment>
<dbReference type="SUPFAM" id="SSF46785">
    <property type="entry name" value="Winged helix' DNA-binding domain"/>
    <property type="match status" value="1"/>
</dbReference>
<dbReference type="InterPro" id="IPR001034">
    <property type="entry name" value="DeoR_HTH"/>
</dbReference>
<name>A0A2U1FS47_9PSEU</name>
<gene>
    <name evidence="4" type="ORF">C8D89_101857</name>
</gene>
<dbReference type="EMBL" id="QEKW01000001">
    <property type="protein sequence ID" value="PVZ14988.1"/>
    <property type="molecule type" value="Genomic_DNA"/>
</dbReference>
<keyword evidence="2" id="KW-0804">Transcription</keyword>
<dbReference type="Proteomes" id="UP000245639">
    <property type="component" value="Unassembled WGS sequence"/>
</dbReference>
<keyword evidence="1" id="KW-0805">Transcription regulation</keyword>
<keyword evidence="4" id="KW-0238">DNA-binding</keyword>
<proteinExistence type="predicted"/>
<dbReference type="InterPro" id="IPR036388">
    <property type="entry name" value="WH-like_DNA-bd_sf"/>
</dbReference>
<dbReference type="PANTHER" id="PTHR34580">
    <property type="match status" value="1"/>
</dbReference>
<evidence type="ECO:0000256" key="1">
    <source>
        <dbReference type="ARBA" id="ARBA00023015"/>
    </source>
</evidence>
<dbReference type="GO" id="GO:0003677">
    <property type="term" value="F:DNA binding"/>
    <property type="evidence" value="ECO:0007669"/>
    <property type="project" value="UniProtKB-KW"/>
</dbReference>
<keyword evidence="5" id="KW-1185">Reference proteome</keyword>
<dbReference type="InterPro" id="IPR026881">
    <property type="entry name" value="WYL_dom"/>
</dbReference>
<dbReference type="PIRSF" id="PIRSF016838">
    <property type="entry name" value="PafC"/>
    <property type="match status" value="1"/>
</dbReference>
<dbReference type="Pfam" id="PF13280">
    <property type="entry name" value="WYL"/>
    <property type="match status" value="1"/>
</dbReference>
<dbReference type="PROSITE" id="PS52050">
    <property type="entry name" value="WYL"/>
    <property type="match status" value="1"/>
</dbReference>
<protein>
    <submittedName>
        <fullName evidence="4">Putative DNA-binding transcriptional regulator YafY</fullName>
    </submittedName>
</protein>
<evidence type="ECO:0000259" key="3">
    <source>
        <dbReference type="PROSITE" id="PS51000"/>
    </source>
</evidence>
<dbReference type="PROSITE" id="PS51000">
    <property type="entry name" value="HTH_DEOR_2"/>
    <property type="match status" value="1"/>
</dbReference>
<dbReference type="AlphaFoldDB" id="A0A2U1FS47"/>
<dbReference type="Gene3D" id="1.10.10.10">
    <property type="entry name" value="Winged helix-like DNA-binding domain superfamily/Winged helix DNA-binding domain"/>
    <property type="match status" value="1"/>
</dbReference>
<dbReference type="GO" id="GO:0003700">
    <property type="term" value="F:DNA-binding transcription factor activity"/>
    <property type="evidence" value="ECO:0007669"/>
    <property type="project" value="InterPro"/>
</dbReference>
<accession>A0A2U1FS47</accession>
<sequence>MRPHTGHVLSCFSGILRGVRSDRLLATLLLLQTHGRLPAPEIARRLEVSTRTVHRDVEALSAAGVPVYCERGRRGGVVLVEGYRTDVTGMTDEEVRALVALGSSADGGVLGPALASASRKLLAALPEARRPGVDRARRRLLVEHQGWRRAPEDLPALAGLDAALVADERVRLRYATGDAATATWRTVDPYGLVSKAGTWYLVAAHRGTPKMYRVSRVREVAATGVPARRPDERDLAEVWAELRDRLEAPSAEVEVRVLVDPAWAGTLRRVPLAVLAGPWRTENTAPDGREHLVAPFRSLLAARAALLGYAEAVEVFEPPELRDEMAAAAARVVALYATRDPRQLDRSLLPEPRPPD</sequence>
<dbReference type="InterPro" id="IPR036390">
    <property type="entry name" value="WH_DNA-bd_sf"/>
</dbReference>
<dbReference type="InterPro" id="IPR013196">
    <property type="entry name" value="HTH_11"/>
</dbReference>
<dbReference type="InterPro" id="IPR028349">
    <property type="entry name" value="PafC-like"/>
</dbReference>
<organism evidence="4 5">
    <name type="scientific">Actinomycetospora cinnamomea</name>
    <dbReference type="NCBI Taxonomy" id="663609"/>
    <lineage>
        <taxon>Bacteria</taxon>
        <taxon>Bacillati</taxon>
        <taxon>Actinomycetota</taxon>
        <taxon>Actinomycetes</taxon>
        <taxon>Pseudonocardiales</taxon>
        <taxon>Pseudonocardiaceae</taxon>
        <taxon>Actinomycetospora</taxon>
    </lineage>
</organism>
<evidence type="ECO:0000313" key="4">
    <source>
        <dbReference type="EMBL" id="PVZ14988.1"/>
    </source>
</evidence>
<feature type="domain" description="HTH deoR-type" evidence="3">
    <location>
        <begin position="20"/>
        <end position="79"/>
    </location>
</feature>
<dbReference type="InterPro" id="IPR051534">
    <property type="entry name" value="CBASS_pafABC_assoc_protein"/>
</dbReference>
<dbReference type="Pfam" id="PF08279">
    <property type="entry name" value="HTH_11"/>
    <property type="match status" value="1"/>
</dbReference>
<evidence type="ECO:0000256" key="2">
    <source>
        <dbReference type="ARBA" id="ARBA00023163"/>
    </source>
</evidence>
<dbReference type="Pfam" id="PF25583">
    <property type="entry name" value="WCX"/>
    <property type="match status" value="1"/>
</dbReference>